<comment type="caution">
    <text evidence="9">The sequence shown here is derived from an EMBL/GenBank/DDBJ whole genome shotgun (WGS) entry which is preliminary data.</text>
</comment>
<evidence type="ECO:0000256" key="2">
    <source>
        <dbReference type="ARBA" id="ARBA00022729"/>
    </source>
</evidence>
<dbReference type="EMBL" id="BAAAOQ010000003">
    <property type="protein sequence ID" value="GAA2192494.1"/>
    <property type="molecule type" value="Genomic_DNA"/>
</dbReference>
<dbReference type="InterPro" id="IPR036249">
    <property type="entry name" value="Thioredoxin-like_sf"/>
</dbReference>
<dbReference type="Proteomes" id="UP001501391">
    <property type="component" value="Unassembled WGS sequence"/>
</dbReference>
<keyword evidence="10" id="KW-1185">Reference proteome</keyword>
<evidence type="ECO:0000256" key="7">
    <source>
        <dbReference type="SAM" id="SignalP"/>
    </source>
</evidence>
<keyword evidence="2 7" id="KW-0732">Signal</keyword>
<evidence type="ECO:0000256" key="6">
    <source>
        <dbReference type="SAM" id="MobiDB-lite"/>
    </source>
</evidence>
<feature type="compositionally biased region" description="Basic and acidic residues" evidence="6">
    <location>
        <begin position="28"/>
        <end position="45"/>
    </location>
</feature>
<evidence type="ECO:0000259" key="8">
    <source>
        <dbReference type="Pfam" id="PF13462"/>
    </source>
</evidence>
<accession>A0ABN3BC28</accession>
<protein>
    <submittedName>
        <fullName evidence="9">Thioredoxin domain-containing protein</fullName>
    </submittedName>
</protein>
<gene>
    <name evidence="9" type="ORF">GCM10009787_10180</name>
</gene>
<dbReference type="Gene3D" id="3.40.30.10">
    <property type="entry name" value="Glutaredoxin"/>
    <property type="match status" value="1"/>
</dbReference>
<dbReference type="InterPro" id="IPR012336">
    <property type="entry name" value="Thioredoxin-like_fold"/>
</dbReference>
<sequence length="264" mass="27997">MMRRGFAAAVAVAVMGLSATGCGGGQKPSDDAKDDRPKAGAKADAEIVADGDYAGPEDLPERLAADGTTIVVGDPDAPVAVRLYEDPRCPVCEEFEVRGGAPELRRAAVRREARIEYVLASFLDDRVGGSGSKKAVNALRAALDAGKFAEYHDVLYAHQPEESVDGFTDAYLLKLAGRVEGLRGPAFDSAVKTMKYRSFVTAAEKAYEQAGGAEEPGGPGTPTADINGVRIPAEYNGVLFDPEVFGTLLTRIRKDPEGWKESAF</sequence>
<feature type="region of interest" description="Disordered" evidence="6">
    <location>
        <begin position="21"/>
        <end position="60"/>
    </location>
</feature>
<reference evidence="9 10" key="1">
    <citation type="journal article" date="2019" name="Int. J. Syst. Evol. Microbiol.">
        <title>The Global Catalogue of Microorganisms (GCM) 10K type strain sequencing project: providing services to taxonomists for standard genome sequencing and annotation.</title>
        <authorList>
            <consortium name="The Broad Institute Genomics Platform"/>
            <consortium name="The Broad Institute Genome Sequencing Center for Infectious Disease"/>
            <person name="Wu L."/>
            <person name="Ma J."/>
        </authorList>
    </citation>
    <scope>NUCLEOTIDE SEQUENCE [LARGE SCALE GENOMIC DNA]</scope>
    <source>
        <strain evidence="9 10">JCM 14924</strain>
    </source>
</reference>
<evidence type="ECO:0000256" key="5">
    <source>
        <dbReference type="ARBA" id="ARBA00023284"/>
    </source>
</evidence>
<evidence type="ECO:0000256" key="4">
    <source>
        <dbReference type="ARBA" id="ARBA00023157"/>
    </source>
</evidence>
<dbReference type="PANTHER" id="PTHR13887:SF14">
    <property type="entry name" value="DISULFIDE BOND FORMATION PROTEIN D"/>
    <property type="match status" value="1"/>
</dbReference>
<feature type="signal peptide" evidence="7">
    <location>
        <begin position="1"/>
        <end position="23"/>
    </location>
</feature>
<dbReference type="CDD" id="cd02972">
    <property type="entry name" value="DsbA_family"/>
    <property type="match status" value="1"/>
</dbReference>
<dbReference type="SUPFAM" id="SSF52833">
    <property type="entry name" value="Thioredoxin-like"/>
    <property type="match status" value="1"/>
</dbReference>
<evidence type="ECO:0000256" key="3">
    <source>
        <dbReference type="ARBA" id="ARBA00023002"/>
    </source>
</evidence>
<dbReference type="PROSITE" id="PS51257">
    <property type="entry name" value="PROKAR_LIPOPROTEIN"/>
    <property type="match status" value="1"/>
</dbReference>
<dbReference type="Pfam" id="PF13462">
    <property type="entry name" value="Thioredoxin_4"/>
    <property type="match status" value="1"/>
</dbReference>
<name>A0ABN3BC28_9ACTN</name>
<evidence type="ECO:0000313" key="9">
    <source>
        <dbReference type="EMBL" id="GAA2192494.1"/>
    </source>
</evidence>
<feature type="domain" description="Thioredoxin-like fold" evidence="8">
    <location>
        <begin position="67"/>
        <end position="231"/>
    </location>
</feature>
<organism evidence="9 10">
    <name type="scientific">Streptomyces bangladeshensis</name>
    <dbReference type="NCBI Taxonomy" id="295352"/>
    <lineage>
        <taxon>Bacteria</taxon>
        <taxon>Bacillati</taxon>
        <taxon>Actinomycetota</taxon>
        <taxon>Actinomycetes</taxon>
        <taxon>Kitasatosporales</taxon>
        <taxon>Streptomycetaceae</taxon>
        <taxon>Streptomyces</taxon>
    </lineage>
</organism>
<dbReference type="PANTHER" id="PTHR13887">
    <property type="entry name" value="GLUTATHIONE S-TRANSFERASE KAPPA"/>
    <property type="match status" value="1"/>
</dbReference>
<feature type="region of interest" description="Disordered" evidence="6">
    <location>
        <begin position="207"/>
        <end position="226"/>
    </location>
</feature>
<evidence type="ECO:0000256" key="1">
    <source>
        <dbReference type="ARBA" id="ARBA00005791"/>
    </source>
</evidence>
<evidence type="ECO:0000313" key="10">
    <source>
        <dbReference type="Proteomes" id="UP001501391"/>
    </source>
</evidence>
<proteinExistence type="inferred from homology"/>
<dbReference type="RefSeq" id="WP_237481442.1">
    <property type="nucleotide sequence ID" value="NZ_BAAAOQ010000003.1"/>
</dbReference>
<keyword evidence="5" id="KW-0676">Redox-active center</keyword>
<keyword evidence="3" id="KW-0560">Oxidoreductase</keyword>
<keyword evidence="4" id="KW-1015">Disulfide bond</keyword>
<comment type="similarity">
    <text evidence="1">Belongs to the thioredoxin family. DsbA subfamily.</text>
</comment>
<feature type="chain" id="PRO_5046297530" evidence="7">
    <location>
        <begin position="24"/>
        <end position="264"/>
    </location>
</feature>